<accession>A0ABY8U0T9</accession>
<keyword evidence="3" id="KW-1185">Reference proteome</keyword>
<dbReference type="EMBL" id="CP126213">
    <property type="protein sequence ID" value="WIA15015.1"/>
    <property type="molecule type" value="Genomic_DNA"/>
</dbReference>
<feature type="region of interest" description="Disordered" evidence="1">
    <location>
        <begin position="216"/>
        <end position="238"/>
    </location>
</feature>
<evidence type="ECO:0000313" key="3">
    <source>
        <dbReference type="Proteomes" id="UP001244341"/>
    </source>
</evidence>
<proteinExistence type="predicted"/>
<evidence type="ECO:0000256" key="1">
    <source>
        <dbReference type="SAM" id="MobiDB-lite"/>
    </source>
</evidence>
<evidence type="ECO:0000313" key="2">
    <source>
        <dbReference type="EMBL" id="WIA15015.1"/>
    </source>
</evidence>
<dbReference type="Gene3D" id="3.40.50.410">
    <property type="entry name" value="von Willebrand factor, type A domain"/>
    <property type="match status" value="1"/>
</dbReference>
<protein>
    <recommendedName>
        <fullName evidence="4">VWFA domain-containing protein</fullName>
    </recommendedName>
</protein>
<evidence type="ECO:0008006" key="4">
    <source>
        <dbReference type="Google" id="ProtNLM"/>
    </source>
</evidence>
<gene>
    <name evidence="2" type="ORF">OEZ85_001717</name>
</gene>
<dbReference type="SUPFAM" id="SSF53300">
    <property type="entry name" value="vWA-like"/>
    <property type="match status" value="1"/>
</dbReference>
<dbReference type="Proteomes" id="UP001244341">
    <property type="component" value="Chromosome 6b"/>
</dbReference>
<sequence>MEATDASLRVLIILDITDSMSKEIEAVKQAVAEMVYLCSKQLASAAGALAFAFITFTEGDESGCHVSLKETTCLQAAQEFIDSIELSTPPEEPSVFASGDDEPENQKAALARTTDLDPSLPTVAFLITDAPPHLASDPDSRTARHEQNYLTSQRGHSAAVAGDAIKCFRATALQHFAGNLQTGGMLMQPESRNPAVLASGLTTVVKLLLSSMEGVALPPPQRNGPAAAGGGGDGDEYDYYDSDVEQLEGFRLVDVSGLRGDVSSEADHLGSVAYGDSEALFAFAMERMVAGSAVVEELGVDRISAAEFMQLVGDKPAAAGPTDRASHNALLVLVEPHDVLATLVCRLASGTQVLDYVTGVLMGAKGFLPNLHAGTAAACLTRLLSKPQPLSEFEWGQVQQIGHTLGSSHGNAAKAVSEELAAGRANPADNISKLLLGALRLIAAPAVPTAASNGSGSTLDQQQQQVLRLVLQEWLASMIQRQYGKSTPETDAAYCQSLLRHIPLEALFGPAAAPDIDPLLQLHSLEAISLTPEQQQQQQGVQLQAGWQAQTLQLMRSDVPGVLESLGACSAQPAAPPEAGGSKVPLQPASVVPGAVTPGVLQALVAGNWCSQGPQALRRSELVLQLITHFGADSGGLLAAIRRTEECRRAAGFNSRGHSASLRYPGPEGLSLEYAEARVAALHTGVGRQVLPAKRLKTARYLKQMQRYAAVAAWARQAAADGGGGKAAEVAGVLGSEVDANRLPCVVARLEVLLGVKVPVAVRDVKVPAAVLDVQNALSETGSGWRYRYHRAYRV</sequence>
<dbReference type="InterPro" id="IPR036465">
    <property type="entry name" value="vWFA_dom_sf"/>
</dbReference>
<reference evidence="2 3" key="1">
    <citation type="submission" date="2023-05" db="EMBL/GenBank/DDBJ databases">
        <title>A 100% complete, gapless, phased diploid assembly of the Scenedesmus obliquus UTEX 3031 genome.</title>
        <authorList>
            <person name="Biondi T.C."/>
            <person name="Hanschen E.R."/>
            <person name="Kwon T."/>
            <person name="Eng W."/>
            <person name="Kruse C.P.S."/>
            <person name="Koehler S.I."/>
            <person name="Kunde Y."/>
            <person name="Gleasner C.D."/>
            <person name="You Mak K.T."/>
            <person name="Polle J."/>
            <person name="Hovde B.T."/>
            <person name="Starkenburg S.R."/>
        </authorList>
    </citation>
    <scope>NUCLEOTIDE SEQUENCE [LARGE SCALE GENOMIC DNA]</scope>
    <source>
        <strain evidence="2 3">DOE0152z</strain>
    </source>
</reference>
<organism evidence="2 3">
    <name type="scientific">Tetradesmus obliquus</name>
    <name type="common">Green alga</name>
    <name type="synonym">Acutodesmus obliquus</name>
    <dbReference type="NCBI Taxonomy" id="3088"/>
    <lineage>
        <taxon>Eukaryota</taxon>
        <taxon>Viridiplantae</taxon>
        <taxon>Chlorophyta</taxon>
        <taxon>core chlorophytes</taxon>
        <taxon>Chlorophyceae</taxon>
        <taxon>CS clade</taxon>
        <taxon>Sphaeropleales</taxon>
        <taxon>Scenedesmaceae</taxon>
        <taxon>Tetradesmus</taxon>
    </lineage>
</organism>
<name>A0ABY8U0T9_TETOB</name>